<organism evidence="1 2">
    <name type="scientific">Camellia lanceoleosa</name>
    <dbReference type="NCBI Taxonomy" id="1840588"/>
    <lineage>
        <taxon>Eukaryota</taxon>
        <taxon>Viridiplantae</taxon>
        <taxon>Streptophyta</taxon>
        <taxon>Embryophyta</taxon>
        <taxon>Tracheophyta</taxon>
        <taxon>Spermatophyta</taxon>
        <taxon>Magnoliopsida</taxon>
        <taxon>eudicotyledons</taxon>
        <taxon>Gunneridae</taxon>
        <taxon>Pentapetalae</taxon>
        <taxon>asterids</taxon>
        <taxon>Ericales</taxon>
        <taxon>Theaceae</taxon>
        <taxon>Camellia</taxon>
    </lineage>
</organism>
<sequence length="243" mass="27737">MHGHIRLYCYELHGRVSHRDGRNSNISWGRRHFIGCKEVKGHNRPRDFDVLETKHGASLHVPRSINRKLEITSRQVLIERKGNHNVKTLPKNRNSHNFVHTKAVWEKLCSKLKVVLKSKPDVDVVKLQKSGGVVSRNSKVRQQSRSYRIRQEEALGTIDLVAINSFFVADGVTQLGIHIAQYSRYCHLPILLFKTVLVTEESLMLPGSSISQTSTFTGRKLHTSHIRQATPKQILDHGNFDMA</sequence>
<dbReference type="EMBL" id="CM045764">
    <property type="protein sequence ID" value="KAI8007044.1"/>
    <property type="molecule type" value="Genomic_DNA"/>
</dbReference>
<accession>A0ACC0H254</accession>
<name>A0ACC0H254_9ERIC</name>
<evidence type="ECO:0000313" key="1">
    <source>
        <dbReference type="EMBL" id="KAI8007044.1"/>
    </source>
</evidence>
<proteinExistence type="predicted"/>
<comment type="caution">
    <text evidence="1">The sequence shown here is derived from an EMBL/GenBank/DDBJ whole genome shotgun (WGS) entry which is preliminary data.</text>
</comment>
<reference evidence="1 2" key="1">
    <citation type="journal article" date="2022" name="Plant J.">
        <title>Chromosome-level genome of Camellia lanceoleosa provides a valuable resource for understanding genome evolution and self-incompatibility.</title>
        <authorList>
            <person name="Gong W."/>
            <person name="Xiao S."/>
            <person name="Wang L."/>
            <person name="Liao Z."/>
            <person name="Chang Y."/>
            <person name="Mo W."/>
            <person name="Hu G."/>
            <person name="Li W."/>
            <person name="Zhao G."/>
            <person name="Zhu H."/>
            <person name="Hu X."/>
            <person name="Ji K."/>
            <person name="Xiang X."/>
            <person name="Song Q."/>
            <person name="Yuan D."/>
            <person name="Jin S."/>
            <person name="Zhang L."/>
        </authorList>
    </citation>
    <scope>NUCLEOTIDE SEQUENCE [LARGE SCALE GENOMIC DNA]</scope>
    <source>
        <strain evidence="1">SQ_2022a</strain>
    </source>
</reference>
<gene>
    <name evidence="1" type="ORF">LOK49_LG07G02871</name>
</gene>
<keyword evidence="2" id="KW-1185">Reference proteome</keyword>
<evidence type="ECO:0000313" key="2">
    <source>
        <dbReference type="Proteomes" id="UP001060215"/>
    </source>
</evidence>
<protein>
    <submittedName>
        <fullName evidence="1">Uncharacterized protein</fullName>
    </submittedName>
</protein>
<dbReference type="Proteomes" id="UP001060215">
    <property type="component" value="Chromosome 7"/>
</dbReference>